<dbReference type="RefSeq" id="WP_242007265.1">
    <property type="nucleotide sequence ID" value="NZ_JAPIUX010000006.1"/>
</dbReference>
<protein>
    <recommendedName>
        <fullName evidence="3">Sulfur carrier protein FdhD</fullName>
    </recommendedName>
</protein>
<evidence type="ECO:0000256" key="3">
    <source>
        <dbReference type="HAMAP-Rule" id="MF_00187"/>
    </source>
</evidence>
<dbReference type="Pfam" id="PF02634">
    <property type="entry name" value="FdhD-NarQ"/>
    <property type="match status" value="1"/>
</dbReference>
<dbReference type="Gene3D" id="3.40.140.10">
    <property type="entry name" value="Cytidine Deaminase, domain 2"/>
    <property type="match status" value="1"/>
</dbReference>
<dbReference type="PIRSF" id="PIRSF015626">
    <property type="entry name" value="FdhD"/>
    <property type="match status" value="1"/>
</dbReference>
<organism evidence="4 5">
    <name type="scientific">Acetobacter farinalis</name>
    <dbReference type="NCBI Taxonomy" id="1260984"/>
    <lineage>
        <taxon>Bacteria</taxon>
        <taxon>Pseudomonadati</taxon>
        <taxon>Pseudomonadota</taxon>
        <taxon>Alphaproteobacteria</taxon>
        <taxon>Acetobacterales</taxon>
        <taxon>Acetobacteraceae</taxon>
        <taxon>Acetobacter</taxon>
    </lineage>
</organism>
<evidence type="ECO:0000256" key="1">
    <source>
        <dbReference type="ARBA" id="ARBA00022490"/>
    </source>
</evidence>
<dbReference type="Proteomes" id="UP001526446">
    <property type="component" value="Unassembled WGS sequence"/>
</dbReference>
<gene>
    <name evidence="3 4" type="primary">fdhD</name>
    <name evidence="4" type="ORF">OQ252_07705</name>
</gene>
<feature type="active site" description="Cysteine persulfide intermediate" evidence="3">
    <location>
        <position position="110"/>
    </location>
</feature>
<comment type="function">
    <text evidence="3">Required for formate dehydrogenase (FDH) activity. Acts as a sulfur carrier protein that transfers sulfur from IscS to the molybdenum cofactor prior to its insertion into FDH.</text>
</comment>
<dbReference type="SUPFAM" id="SSF53927">
    <property type="entry name" value="Cytidine deaminase-like"/>
    <property type="match status" value="1"/>
</dbReference>
<dbReference type="NCBIfam" id="TIGR00129">
    <property type="entry name" value="fdhD_narQ"/>
    <property type="match status" value="1"/>
</dbReference>
<evidence type="ECO:0000313" key="5">
    <source>
        <dbReference type="Proteomes" id="UP001526446"/>
    </source>
</evidence>
<name>A0ABT3Q7M3_9PROT</name>
<comment type="caution">
    <text evidence="4">The sequence shown here is derived from an EMBL/GenBank/DDBJ whole genome shotgun (WGS) entry which is preliminary data.</text>
</comment>
<dbReference type="Gene3D" id="3.10.20.10">
    <property type="match status" value="1"/>
</dbReference>
<proteinExistence type="inferred from homology"/>
<evidence type="ECO:0000256" key="2">
    <source>
        <dbReference type="ARBA" id="ARBA00023150"/>
    </source>
</evidence>
<dbReference type="PANTHER" id="PTHR30592:SF1">
    <property type="entry name" value="SULFUR CARRIER PROTEIN FDHD"/>
    <property type="match status" value="1"/>
</dbReference>
<accession>A0ABT3Q7M3</accession>
<keyword evidence="1 3" id="KW-0963">Cytoplasm</keyword>
<keyword evidence="5" id="KW-1185">Reference proteome</keyword>
<dbReference type="InterPro" id="IPR016193">
    <property type="entry name" value="Cytidine_deaminase-like"/>
</dbReference>
<dbReference type="HAMAP" id="MF_00187">
    <property type="entry name" value="FdhD"/>
    <property type="match status" value="1"/>
</dbReference>
<reference evidence="4 5" key="1">
    <citation type="submission" date="2022-11" db="EMBL/GenBank/DDBJ databases">
        <title>Genome sequencing of Acetobacter type strain.</title>
        <authorList>
            <person name="Heo J."/>
            <person name="Lee D."/>
            <person name="Han B.-H."/>
            <person name="Hong S.-B."/>
            <person name="Kwon S.-W."/>
        </authorList>
    </citation>
    <scope>NUCLEOTIDE SEQUENCE [LARGE SCALE GENOMIC DNA]</scope>
    <source>
        <strain evidence="4 5">KACC 21251</strain>
    </source>
</reference>
<evidence type="ECO:0000313" key="4">
    <source>
        <dbReference type="EMBL" id="MCX2561276.1"/>
    </source>
</evidence>
<dbReference type="PANTHER" id="PTHR30592">
    <property type="entry name" value="FORMATE DEHYDROGENASE"/>
    <property type="match status" value="1"/>
</dbReference>
<sequence length="268" mass="28819">MTSPVMTQWDVLRFSDTTAEPATLNIAEETPIGFVYNSVPYAVMMGTLQDLEDYAYGFSVTERLVSQASSIRSVRIETAEDGVTLSLDIAGEDFRRLLQSRRAMTGRTGCGVCGSEDLKSLHAALPPAPTMPPVPLAAIRQAVNHLAEHQTLNAQVHMVHGAAWCGPDGTIRIIREDVGRHNALDKLIGAGLRQNISFAEGFCLITSRCSYEMAQKAILAGFSTLVAVSAPTARALQLAEQAGLTIVALARNTSRCLFTGSVKKEPNS</sequence>
<keyword evidence="2 3" id="KW-0501">Molybdenum cofactor biosynthesis</keyword>
<dbReference type="EMBL" id="JAPIUX010000006">
    <property type="protein sequence ID" value="MCX2561276.1"/>
    <property type="molecule type" value="Genomic_DNA"/>
</dbReference>
<comment type="subcellular location">
    <subcellularLocation>
        <location evidence="3">Cytoplasm</location>
    </subcellularLocation>
</comment>
<comment type="caution">
    <text evidence="3">Lacks conserved residue(s) required for the propagation of feature annotation.</text>
</comment>
<dbReference type="InterPro" id="IPR003786">
    <property type="entry name" value="FdhD"/>
</dbReference>
<comment type="similarity">
    <text evidence="3">Belongs to the FdhD family.</text>
</comment>